<dbReference type="InterPro" id="IPR016186">
    <property type="entry name" value="C-type_lectin-like/link_sf"/>
</dbReference>
<feature type="region of interest" description="Disordered" evidence="2">
    <location>
        <begin position="184"/>
        <end position="241"/>
    </location>
</feature>
<reference evidence="6" key="1">
    <citation type="submission" date="2015-12" db="EMBL/GenBank/DDBJ databases">
        <title>De novo transcriptome assembly of four potential Pierce s Disease insect vectors from Arizona vineyards.</title>
        <authorList>
            <person name="Tassone E.E."/>
        </authorList>
    </citation>
    <scope>NUCLEOTIDE SEQUENCE</scope>
</reference>
<dbReference type="InterPro" id="IPR008160">
    <property type="entry name" value="Collagen"/>
</dbReference>
<protein>
    <recommendedName>
        <fullName evidence="7">Collagenase NC10/endostatin domain-containing protein</fullName>
    </recommendedName>
</protein>
<evidence type="ECO:0000313" key="6">
    <source>
        <dbReference type="EMBL" id="JAS08441.1"/>
    </source>
</evidence>
<proteinExistence type="predicted"/>
<feature type="domain" description="Collagenase NC10/endostatin" evidence="4">
    <location>
        <begin position="640"/>
        <end position="806"/>
    </location>
</feature>
<dbReference type="InterPro" id="IPR045463">
    <property type="entry name" value="XV/XVIII_trimerization_dom"/>
</dbReference>
<accession>A0A1B6C4L0</accession>
<evidence type="ECO:0000256" key="2">
    <source>
        <dbReference type="SAM" id="MobiDB-lite"/>
    </source>
</evidence>
<feature type="compositionally biased region" description="Basic and acidic residues" evidence="2">
    <location>
        <begin position="262"/>
        <end position="277"/>
    </location>
</feature>
<dbReference type="EMBL" id="GEDC01028857">
    <property type="protein sequence ID" value="JAS08441.1"/>
    <property type="molecule type" value="Transcribed_RNA"/>
</dbReference>
<dbReference type="AlphaFoldDB" id="A0A1B6C4L0"/>
<dbReference type="Pfam" id="PF01391">
    <property type="entry name" value="Collagen"/>
    <property type="match status" value="3"/>
</dbReference>
<dbReference type="SUPFAM" id="SSF56436">
    <property type="entry name" value="C-type lectin-like"/>
    <property type="match status" value="1"/>
</dbReference>
<evidence type="ECO:0000259" key="4">
    <source>
        <dbReference type="Pfam" id="PF06482"/>
    </source>
</evidence>
<organism evidence="6">
    <name type="scientific">Clastoptera arizonana</name>
    <name type="common">Arizona spittle bug</name>
    <dbReference type="NCBI Taxonomy" id="38151"/>
    <lineage>
        <taxon>Eukaryota</taxon>
        <taxon>Metazoa</taxon>
        <taxon>Ecdysozoa</taxon>
        <taxon>Arthropoda</taxon>
        <taxon>Hexapoda</taxon>
        <taxon>Insecta</taxon>
        <taxon>Pterygota</taxon>
        <taxon>Neoptera</taxon>
        <taxon>Paraneoptera</taxon>
        <taxon>Hemiptera</taxon>
        <taxon>Auchenorrhyncha</taxon>
        <taxon>Cercopoidea</taxon>
        <taxon>Clastopteridae</taxon>
        <taxon>Clastoptera</taxon>
    </lineage>
</organism>
<feature type="compositionally biased region" description="Pro residues" evidence="2">
    <location>
        <begin position="77"/>
        <end position="87"/>
    </location>
</feature>
<dbReference type="Pfam" id="PF06482">
    <property type="entry name" value="Endostatin"/>
    <property type="match status" value="1"/>
</dbReference>
<dbReference type="CDD" id="cd00247">
    <property type="entry name" value="Endostatin-like"/>
    <property type="match status" value="1"/>
</dbReference>
<evidence type="ECO:0008006" key="7">
    <source>
        <dbReference type="Google" id="ProtNLM"/>
    </source>
</evidence>
<sequence length="841" mass="88068">MMNMAVLCLVIIVACSVTAEFSGTDDFTIEDNEGSADGADSGDLDVTSVANHYHFIDQENDDDFFGSGEPDGGSGGMPPPILPPPPLDTKQGRKGEPGDRGPKGFPGRPIQGPPGRTGSVSIDNQIPVNEEGLADYEHRAEPSTSGICLCNLTYLLSLEENRNILQGLAGIYGKTGDKGISVEAGRQGEKGSIGPPGEKGVKGDEGKQGPEGIKGQKGDVGLPGFPGETGRQGPPGPSQFLETGFKLKSAVLDGAIPGMMGEKGEKGEAGSKGDQGGDGHPGSPGVQGMKGEAGIPGRDGLPGIPGENGQAASKGEKGEVGPPGPPSGSLTSSDRQFSSESLTGDYGVKGSPGQPGIKGEKGDRGLDGNHGVPGSAGVQGSAGEKGEPGYPGVPGPPGIKGEKGERGPGPLDLSLNETHFISIKGDKGERGIRGRRGRPGPPGPVGPPGTSKDIEFSMLKMKGEKGDPGKDGQPGLPGLPGGGKDTQYVAIAGPPGPPGLPGLPGVSFQGEKGEPGSPGPAFSGRMFENPTYIPSVRSAREPTKASPGAVTFQNIDSMSKMTLVSPVGTLAYVIEEDALLVRVKDGWQYVLLGALVPITTEQPPTTLETTDKAKSILESSNLVNNLPIPLDGPVVNLRMLRMVALNEPLSGDMKGQSGADYACYRQARRAGLQGTFRAFVSSRIQNLDSIVRYAERELPVVNLKGDVLFNSWKSIFTGDGGYFSQQPRVYSFSGKNVLTDLSWPHKYVWHGSFESGERAMDFYCDAWETDSIDKVGLASSLLGNKLLVQESFSCNNRFVVLCIEVSSQSSTRRRRKRNAEDFELNEDQYLKHLNSILVENN</sequence>
<dbReference type="GO" id="GO:0005581">
    <property type="term" value="C:collagen trimer"/>
    <property type="evidence" value="ECO:0007669"/>
    <property type="project" value="UniProtKB-KW"/>
</dbReference>
<dbReference type="InterPro" id="IPR010515">
    <property type="entry name" value="Collagenase_NC10/endostatin"/>
</dbReference>
<name>A0A1B6C4L0_9HEMI</name>
<feature type="compositionally biased region" description="Basic and acidic residues" evidence="2">
    <location>
        <begin position="199"/>
        <end position="208"/>
    </location>
</feature>
<dbReference type="InterPro" id="IPR050149">
    <property type="entry name" value="Collagen_superfamily"/>
</dbReference>
<feature type="region of interest" description="Disordered" evidence="2">
    <location>
        <begin position="256"/>
        <end position="485"/>
    </location>
</feature>
<dbReference type="Pfam" id="PF20010">
    <property type="entry name" value="Collagen_trimer"/>
    <property type="match status" value="1"/>
</dbReference>
<dbReference type="Gene3D" id="3.10.100.10">
    <property type="entry name" value="Mannose-Binding Protein A, subunit A"/>
    <property type="match status" value="1"/>
</dbReference>
<keyword evidence="1" id="KW-0176">Collagen</keyword>
<gene>
    <name evidence="6" type="ORF">g.9163</name>
</gene>
<evidence type="ECO:0000256" key="3">
    <source>
        <dbReference type="SAM" id="SignalP"/>
    </source>
</evidence>
<feature type="region of interest" description="Disordered" evidence="2">
    <location>
        <begin position="58"/>
        <end position="123"/>
    </location>
</feature>
<evidence type="ECO:0000256" key="1">
    <source>
        <dbReference type="ARBA" id="ARBA00023119"/>
    </source>
</evidence>
<feature type="chain" id="PRO_5008580124" description="Collagenase NC10/endostatin domain-containing protein" evidence="3">
    <location>
        <begin position="20"/>
        <end position="841"/>
    </location>
</feature>
<feature type="signal peptide" evidence="3">
    <location>
        <begin position="1"/>
        <end position="19"/>
    </location>
</feature>
<dbReference type="PANTHER" id="PTHR24023">
    <property type="entry name" value="COLLAGEN ALPHA"/>
    <property type="match status" value="1"/>
</dbReference>
<dbReference type="Gene3D" id="3.40.1620.70">
    <property type="match status" value="1"/>
</dbReference>
<keyword evidence="3" id="KW-0732">Signal</keyword>
<feature type="compositionally biased region" description="Basic and acidic residues" evidence="2">
    <location>
        <begin position="358"/>
        <end position="367"/>
    </location>
</feature>
<dbReference type="GO" id="GO:0005615">
    <property type="term" value="C:extracellular space"/>
    <property type="evidence" value="ECO:0007669"/>
    <property type="project" value="TreeGrafter"/>
</dbReference>
<dbReference type="PANTHER" id="PTHR24023:SF1082">
    <property type="entry name" value="COLLAGEN TRIPLE HELIX REPEAT"/>
    <property type="match status" value="1"/>
</dbReference>
<feature type="domain" description="Collagen type XV/XVIII trimerization" evidence="5">
    <location>
        <begin position="549"/>
        <end position="597"/>
    </location>
</feature>
<feature type="compositionally biased region" description="Basic and acidic residues" evidence="2">
    <location>
        <begin position="90"/>
        <end position="102"/>
    </location>
</feature>
<evidence type="ECO:0000259" key="5">
    <source>
        <dbReference type="Pfam" id="PF20010"/>
    </source>
</evidence>
<feature type="compositionally biased region" description="Basic and acidic residues" evidence="2">
    <location>
        <begin position="461"/>
        <end position="470"/>
    </location>
</feature>
<dbReference type="GO" id="GO:0031012">
    <property type="term" value="C:extracellular matrix"/>
    <property type="evidence" value="ECO:0007669"/>
    <property type="project" value="TreeGrafter"/>
</dbReference>
<dbReference type="InterPro" id="IPR016187">
    <property type="entry name" value="CTDL_fold"/>
</dbReference>